<gene>
    <name evidence="5" type="ORF">CCHL11_06553</name>
</gene>
<keyword evidence="1" id="KW-0863">Zinc-finger</keyword>
<evidence type="ECO:0000256" key="3">
    <source>
        <dbReference type="SAM" id="Phobius"/>
    </source>
</evidence>
<dbReference type="OrthoDB" id="6270329at2759"/>
<keyword evidence="1" id="KW-0479">Metal-binding</keyword>
<reference evidence="5 6" key="1">
    <citation type="submission" date="2016-11" db="EMBL/GenBank/DDBJ databases">
        <title>Draft Genome Assembly of Colletotrichum chlorophyti a pathogen of herbaceous plants.</title>
        <authorList>
            <person name="Gan P."/>
            <person name="Narusaka M."/>
            <person name="Tsushima A."/>
            <person name="Narusaka Y."/>
            <person name="Takano Y."/>
            <person name="Shirasu K."/>
        </authorList>
    </citation>
    <scope>NUCLEOTIDE SEQUENCE [LARGE SCALE GENOMIC DNA]</scope>
    <source>
        <strain evidence="5 6">NTL11</strain>
    </source>
</reference>
<protein>
    <recommendedName>
        <fullName evidence="4">RING-type domain-containing protein</fullName>
    </recommendedName>
</protein>
<dbReference type="SUPFAM" id="SSF57850">
    <property type="entry name" value="RING/U-box"/>
    <property type="match status" value="1"/>
</dbReference>
<evidence type="ECO:0000256" key="1">
    <source>
        <dbReference type="PROSITE-ProRule" id="PRU00175"/>
    </source>
</evidence>
<keyword evidence="3" id="KW-0472">Membrane</keyword>
<dbReference type="EMBL" id="MPGH01000105">
    <property type="protein sequence ID" value="OLN87108.1"/>
    <property type="molecule type" value="Genomic_DNA"/>
</dbReference>
<feature type="transmembrane region" description="Helical" evidence="3">
    <location>
        <begin position="95"/>
        <end position="114"/>
    </location>
</feature>
<dbReference type="AlphaFoldDB" id="A0A1Q8RS00"/>
<evidence type="ECO:0000256" key="2">
    <source>
        <dbReference type="SAM" id="MobiDB-lite"/>
    </source>
</evidence>
<dbReference type="GO" id="GO:0008270">
    <property type="term" value="F:zinc ion binding"/>
    <property type="evidence" value="ECO:0007669"/>
    <property type="project" value="UniProtKB-KW"/>
</dbReference>
<evidence type="ECO:0000313" key="5">
    <source>
        <dbReference type="EMBL" id="OLN87108.1"/>
    </source>
</evidence>
<feature type="domain" description="RING-type" evidence="4">
    <location>
        <begin position="13"/>
        <end position="45"/>
    </location>
</feature>
<evidence type="ECO:0000313" key="6">
    <source>
        <dbReference type="Proteomes" id="UP000186583"/>
    </source>
</evidence>
<dbReference type="Proteomes" id="UP000186583">
    <property type="component" value="Unassembled WGS sequence"/>
</dbReference>
<keyword evidence="3" id="KW-1133">Transmembrane helix</keyword>
<dbReference type="PROSITE" id="PS50089">
    <property type="entry name" value="ZF_RING_2"/>
    <property type="match status" value="1"/>
</dbReference>
<accession>A0A1Q8RS00</accession>
<keyword evidence="1" id="KW-0862">Zinc</keyword>
<name>A0A1Q8RS00_9PEZI</name>
<proteinExistence type="predicted"/>
<comment type="caution">
    <text evidence="5">The sequence shown here is derived from an EMBL/GenBank/DDBJ whole genome shotgun (WGS) entry which is preliminary data.</text>
</comment>
<organism evidence="5 6">
    <name type="scientific">Colletotrichum chlorophyti</name>
    <dbReference type="NCBI Taxonomy" id="708187"/>
    <lineage>
        <taxon>Eukaryota</taxon>
        <taxon>Fungi</taxon>
        <taxon>Dikarya</taxon>
        <taxon>Ascomycota</taxon>
        <taxon>Pezizomycotina</taxon>
        <taxon>Sordariomycetes</taxon>
        <taxon>Hypocreomycetidae</taxon>
        <taxon>Glomerellales</taxon>
        <taxon>Glomerellaceae</taxon>
        <taxon>Colletotrichum</taxon>
    </lineage>
</organism>
<evidence type="ECO:0000259" key="4">
    <source>
        <dbReference type="PROSITE" id="PS50089"/>
    </source>
</evidence>
<feature type="region of interest" description="Disordered" evidence="2">
    <location>
        <begin position="43"/>
        <end position="69"/>
    </location>
</feature>
<keyword evidence="6" id="KW-1185">Reference proteome</keyword>
<keyword evidence="3" id="KW-0812">Transmembrane</keyword>
<sequence>MSTTAVDQPAHQCRDCRASFCQPLTCGHVYCDKCFRKHESCPECRHLTSSPTSPTSPPTVSPDYGKEYTRDNKRDDNLILHERIHRINWMVTTQFVLLMLELGVSFVLAVIVIANKSAA</sequence>
<dbReference type="InterPro" id="IPR001841">
    <property type="entry name" value="Znf_RING"/>
</dbReference>